<dbReference type="Pfam" id="PF01490">
    <property type="entry name" value="Aa_trans"/>
    <property type="match status" value="1"/>
</dbReference>
<dbReference type="PANTHER" id="PTHR22950:SF692">
    <property type="entry name" value="TRANSMEMBRANE AMINO ACID TRANSPORTER FAMILY PROTEIN"/>
    <property type="match status" value="1"/>
</dbReference>
<dbReference type="PhylomeDB" id="A0A0G4GJC0"/>
<evidence type="ECO:0000256" key="7">
    <source>
        <dbReference type="SAM" id="MobiDB-lite"/>
    </source>
</evidence>
<feature type="transmembrane region" description="Helical" evidence="8">
    <location>
        <begin position="362"/>
        <end position="379"/>
    </location>
</feature>
<feature type="transmembrane region" description="Helical" evidence="8">
    <location>
        <begin position="410"/>
        <end position="430"/>
    </location>
</feature>
<feature type="transmembrane region" description="Helical" evidence="8">
    <location>
        <begin position="436"/>
        <end position="458"/>
    </location>
</feature>
<dbReference type="PANTHER" id="PTHR22950">
    <property type="entry name" value="AMINO ACID TRANSPORTER"/>
    <property type="match status" value="1"/>
</dbReference>
<comment type="subcellular location">
    <subcellularLocation>
        <location evidence="1">Membrane</location>
        <topology evidence="1">Multi-pass membrane protein</topology>
    </subcellularLocation>
</comment>
<evidence type="ECO:0000256" key="8">
    <source>
        <dbReference type="SAM" id="Phobius"/>
    </source>
</evidence>
<keyword evidence="4" id="KW-0029">Amino-acid transport</keyword>
<dbReference type="InterPro" id="IPR013057">
    <property type="entry name" value="AA_transpt_TM"/>
</dbReference>
<sequence>MASSDAEFVLVEQEGTSPLTCPRPSPYPPPYPSGENGRTSPVHLNEAQRQDSNRSSLMGALGVWRADSRASPVILFSPDEVEVPMLMLEDEETHEKSSSAAQALFNLLNILLGVGTLSLPFTCRAAGWIVALIIIVVFAILTNYTAKLMKRIHAEYPGQIRSFADIGRVAFGRTGAIIFSSFLFLELFFVSALFIILMADCLAVLDENESLSKFQWAVIATLAVLPTAWLSDLSVISHLSIMGIFGIMYLIFAMVIEGAKEPPVKGIGGSWTRPQPVEAIKPIDGWPIAMGICVMGFSGHACFPSIVHSMREPEKFYKTVDTAYLIAVLFYVLVGGTGYLMFGDAVAGEVTENLMQLNKTSLRLAIFLMVLCPFTKYSLTLNPVSHTVEHHWLHLDSIPVPEGWRRVLQIVLRSTLCVVTFVFAFSVPYFEKVVSLIGTFCAFPVCIAAPCLAFLALFKGDSGVSWMERALLWLLSVGAVGLMVLGLWGTIKQDWEGD</sequence>
<feature type="transmembrane region" description="Helical" evidence="8">
    <location>
        <begin position="127"/>
        <end position="146"/>
    </location>
</feature>
<feature type="transmembrane region" description="Helical" evidence="8">
    <location>
        <begin position="322"/>
        <end position="342"/>
    </location>
</feature>
<feature type="transmembrane region" description="Helical" evidence="8">
    <location>
        <begin position="238"/>
        <end position="256"/>
    </location>
</feature>
<evidence type="ECO:0000313" key="10">
    <source>
        <dbReference type="EMBL" id="CEM29980.1"/>
    </source>
</evidence>
<feature type="compositionally biased region" description="Pro residues" evidence="7">
    <location>
        <begin position="21"/>
        <end position="32"/>
    </location>
</feature>
<dbReference type="EMBL" id="CDMZ01001270">
    <property type="protein sequence ID" value="CEM29980.1"/>
    <property type="molecule type" value="Genomic_DNA"/>
</dbReference>
<dbReference type="GO" id="GO:0015179">
    <property type="term" value="F:L-amino acid transmembrane transporter activity"/>
    <property type="evidence" value="ECO:0007669"/>
    <property type="project" value="TreeGrafter"/>
</dbReference>
<dbReference type="VEuPathDB" id="CryptoDB:Cvel_4791"/>
<keyword evidence="3 8" id="KW-0812">Transmembrane</keyword>
<feature type="transmembrane region" description="Helical" evidence="8">
    <location>
        <begin position="288"/>
        <end position="310"/>
    </location>
</feature>
<evidence type="ECO:0000256" key="1">
    <source>
        <dbReference type="ARBA" id="ARBA00004141"/>
    </source>
</evidence>
<gene>
    <name evidence="10" type="ORF">Cvel_4791</name>
</gene>
<evidence type="ECO:0000256" key="3">
    <source>
        <dbReference type="ARBA" id="ARBA00022692"/>
    </source>
</evidence>
<dbReference type="AlphaFoldDB" id="A0A0G4GJC0"/>
<evidence type="ECO:0000256" key="5">
    <source>
        <dbReference type="ARBA" id="ARBA00022989"/>
    </source>
</evidence>
<keyword evidence="2" id="KW-0813">Transport</keyword>
<feature type="transmembrane region" description="Helical" evidence="8">
    <location>
        <begin position="176"/>
        <end position="199"/>
    </location>
</feature>
<reference evidence="10" key="1">
    <citation type="submission" date="2014-11" db="EMBL/GenBank/DDBJ databases">
        <authorList>
            <person name="Otto D Thomas"/>
            <person name="Naeem Raeece"/>
        </authorList>
    </citation>
    <scope>NUCLEOTIDE SEQUENCE</scope>
</reference>
<name>A0A0G4GJC0_9ALVE</name>
<evidence type="ECO:0000256" key="6">
    <source>
        <dbReference type="ARBA" id="ARBA00023136"/>
    </source>
</evidence>
<evidence type="ECO:0000259" key="9">
    <source>
        <dbReference type="Pfam" id="PF01490"/>
    </source>
</evidence>
<feature type="transmembrane region" description="Helical" evidence="8">
    <location>
        <begin position="470"/>
        <end position="491"/>
    </location>
</feature>
<proteinExistence type="predicted"/>
<evidence type="ECO:0000256" key="4">
    <source>
        <dbReference type="ARBA" id="ARBA00022970"/>
    </source>
</evidence>
<feature type="region of interest" description="Disordered" evidence="7">
    <location>
        <begin position="1"/>
        <end position="53"/>
    </location>
</feature>
<keyword evidence="5 8" id="KW-1133">Transmembrane helix</keyword>
<protein>
    <recommendedName>
        <fullName evidence="9">Amino acid transporter transmembrane domain-containing protein</fullName>
    </recommendedName>
</protein>
<accession>A0A0G4GJC0</accession>
<organism evidence="10">
    <name type="scientific">Chromera velia CCMP2878</name>
    <dbReference type="NCBI Taxonomy" id="1169474"/>
    <lineage>
        <taxon>Eukaryota</taxon>
        <taxon>Sar</taxon>
        <taxon>Alveolata</taxon>
        <taxon>Colpodellida</taxon>
        <taxon>Chromeraceae</taxon>
        <taxon>Chromera</taxon>
    </lineage>
</organism>
<feature type="transmembrane region" description="Helical" evidence="8">
    <location>
        <begin position="214"/>
        <end position="231"/>
    </location>
</feature>
<dbReference type="GO" id="GO:0005774">
    <property type="term" value="C:vacuolar membrane"/>
    <property type="evidence" value="ECO:0007669"/>
    <property type="project" value="TreeGrafter"/>
</dbReference>
<evidence type="ECO:0000256" key="2">
    <source>
        <dbReference type="ARBA" id="ARBA00022448"/>
    </source>
</evidence>
<keyword evidence="6 8" id="KW-0472">Membrane</keyword>
<feature type="domain" description="Amino acid transporter transmembrane" evidence="9">
    <location>
        <begin position="97"/>
        <end position="491"/>
    </location>
</feature>